<evidence type="ECO:0000256" key="2">
    <source>
        <dbReference type="ARBA" id="ARBA00023315"/>
    </source>
</evidence>
<comment type="caution">
    <text evidence="4">The sequence shown here is derived from an EMBL/GenBank/DDBJ whole genome shotgun (WGS) entry which is preliminary data.</text>
</comment>
<reference evidence="5" key="1">
    <citation type="journal article" date="2019" name="Int. J. Syst. Evol. Microbiol.">
        <title>The Global Catalogue of Microorganisms (GCM) 10K type strain sequencing project: providing services to taxonomists for standard genome sequencing and annotation.</title>
        <authorList>
            <consortium name="The Broad Institute Genomics Platform"/>
            <consortium name="The Broad Institute Genome Sequencing Center for Infectious Disease"/>
            <person name="Wu L."/>
            <person name="Ma J."/>
        </authorList>
    </citation>
    <scope>NUCLEOTIDE SEQUENCE [LARGE SCALE GENOMIC DNA]</scope>
    <source>
        <strain evidence="5">CGMCC 1.8860</strain>
    </source>
</reference>
<accession>A0ABQ2PLQ9</accession>
<dbReference type="SUPFAM" id="SSF55729">
    <property type="entry name" value="Acyl-CoA N-acyltransferases (Nat)"/>
    <property type="match status" value="1"/>
</dbReference>
<dbReference type="Proteomes" id="UP000621859">
    <property type="component" value="Unassembled WGS sequence"/>
</dbReference>
<dbReference type="InterPro" id="IPR000182">
    <property type="entry name" value="GNAT_dom"/>
</dbReference>
<dbReference type="PROSITE" id="PS51186">
    <property type="entry name" value="GNAT"/>
    <property type="match status" value="1"/>
</dbReference>
<evidence type="ECO:0000259" key="3">
    <source>
        <dbReference type="PROSITE" id="PS51186"/>
    </source>
</evidence>
<name>A0ABQ2PLQ9_9NEIS</name>
<keyword evidence="1" id="KW-0808">Transferase</keyword>
<dbReference type="RefSeq" id="WP_188693095.1">
    <property type="nucleotide sequence ID" value="NZ_BMLY01000003.1"/>
</dbReference>
<protein>
    <submittedName>
        <fullName evidence="4">N-acetyltransferase</fullName>
    </submittedName>
</protein>
<dbReference type="InterPro" id="IPR050832">
    <property type="entry name" value="Bact_Acetyltransf"/>
</dbReference>
<keyword evidence="2" id="KW-0012">Acyltransferase</keyword>
<gene>
    <name evidence="4" type="ORF">GCM10010971_21550</name>
</gene>
<sequence length="289" mass="31523">MTHIERHFDPRAFAEQLGAWLGDNYAIHNQLYNGALRTTPALMVAHDRRLYLIKRGHAIVGACLTTGPDPRLSLIVTDLDEAACVALVAELASEGLTPTDIVGPAPNARLLAAHYEQSHRTEVHAALGNFQLFGSPVGTAAAGRLRPATEEDRAWLIQHWIDFAHEAHIPEPDELVAERIQAQLESPVQTLWIWQVDGEDAAFCAGSYQPPLSRVGPVYTLPAFRGRGCAGAMVAAVSHVALDRGIKDLFLFTDLANPTSNAVYKRIGYVQIGEHLHVRLVAEAVTVQV</sequence>
<keyword evidence="5" id="KW-1185">Reference proteome</keyword>
<dbReference type="InterPro" id="IPR016181">
    <property type="entry name" value="Acyl_CoA_acyltransferase"/>
</dbReference>
<organism evidence="4 5">
    <name type="scientific">Silvimonas amylolytica</name>
    <dbReference type="NCBI Taxonomy" id="449663"/>
    <lineage>
        <taxon>Bacteria</taxon>
        <taxon>Pseudomonadati</taxon>
        <taxon>Pseudomonadota</taxon>
        <taxon>Betaproteobacteria</taxon>
        <taxon>Neisseriales</taxon>
        <taxon>Chitinibacteraceae</taxon>
        <taxon>Silvimonas</taxon>
    </lineage>
</organism>
<dbReference type="PANTHER" id="PTHR43877">
    <property type="entry name" value="AMINOALKYLPHOSPHONATE N-ACETYLTRANSFERASE-RELATED-RELATED"/>
    <property type="match status" value="1"/>
</dbReference>
<dbReference type="Gene3D" id="3.40.630.30">
    <property type="match status" value="1"/>
</dbReference>
<evidence type="ECO:0000313" key="5">
    <source>
        <dbReference type="Proteomes" id="UP000621859"/>
    </source>
</evidence>
<dbReference type="Pfam" id="PF00583">
    <property type="entry name" value="Acetyltransf_1"/>
    <property type="match status" value="1"/>
</dbReference>
<dbReference type="EMBL" id="BMLY01000003">
    <property type="protein sequence ID" value="GGP26336.1"/>
    <property type="molecule type" value="Genomic_DNA"/>
</dbReference>
<dbReference type="CDD" id="cd04301">
    <property type="entry name" value="NAT_SF"/>
    <property type="match status" value="1"/>
</dbReference>
<feature type="domain" description="N-acetyltransferase" evidence="3">
    <location>
        <begin position="143"/>
        <end position="288"/>
    </location>
</feature>
<evidence type="ECO:0000313" key="4">
    <source>
        <dbReference type="EMBL" id="GGP26336.1"/>
    </source>
</evidence>
<proteinExistence type="predicted"/>
<evidence type="ECO:0000256" key="1">
    <source>
        <dbReference type="ARBA" id="ARBA00022679"/>
    </source>
</evidence>